<evidence type="ECO:0000256" key="1">
    <source>
        <dbReference type="SAM" id="MobiDB-lite"/>
    </source>
</evidence>
<organism evidence="2 3">
    <name type="scientific">Pleuronectes platessa</name>
    <name type="common">European plaice</name>
    <dbReference type="NCBI Taxonomy" id="8262"/>
    <lineage>
        <taxon>Eukaryota</taxon>
        <taxon>Metazoa</taxon>
        <taxon>Chordata</taxon>
        <taxon>Craniata</taxon>
        <taxon>Vertebrata</taxon>
        <taxon>Euteleostomi</taxon>
        <taxon>Actinopterygii</taxon>
        <taxon>Neopterygii</taxon>
        <taxon>Teleostei</taxon>
        <taxon>Neoteleostei</taxon>
        <taxon>Acanthomorphata</taxon>
        <taxon>Carangaria</taxon>
        <taxon>Pleuronectiformes</taxon>
        <taxon>Pleuronectoidei</taxon>
        <taxon>Pleuronectidae</taxon>
        <taxon>Pleuronectes</taxon>
    </lineage>
</organism>
<proteinExistence type="predicted"/>
<name>A0A9N7U718_PLEPL</name>
<feature type="compositionally biased region" description="Acidic residues" evidence="1">
    <location>
        <begin position="155"/>
        <end position="166"/>
    </location>
</feature>
<evidence type="ECO:0000313" key="2">
    <source>
        <dbReference type="EMBL" id="CAB1425362.1"/>
    </source>
</evidence>
<gene>
    <name evidence="2" type="ORF">PLEPLA_LOCUS13292</name>
</gene>
<dbReference type="AlphaFoldDB" id="A0A9N7U718"/>
<comment type="caution">
    <text evidence="2">The sequence shown here is derived from an EMBL/GenBank/DDBJ whole genome shotgun (WGS) entry which is preliminary data.</text>
</comment>
<feature type="compositionally biased region" description="Basic and acidic residues" evidence="1">
    <location>
        <begin position="143"/>
        <end position="154"/>
    </location>
</feature>
<dbReference type="EMBL" id="CADEAL010000797">
    <property type="protein sequence ID" value="CAB1425362.1"/>
    <property type="molecule type" value="Genomic_DNA"/>
</dbReference>
<feature type="region of interest" description="Disordered" evidence="1">
    <location>
        <begin position="125"/>
        <end position="195"/>
    </location>
</feature>
<accession>A0A9N7U718</accession>
<sequence>MAGPPVERAGAGDLHLKSEMSSVINLHNFQETGHSPPVPPTPVAHVLTSHFYDQWPRCSETTFSSTPFCRLNVSVRWLQPDYRIYSFDQDGLLETTSRKLWRNRREEDSTANQLEKMKKLKKLKKMKKMKKLKKMKKMKKLKKTEEAEDISKAGEEDEEDEEDEDVDHPCSRAGGAGASLTLHHNSHRETVRPLS</sequence>
<dbReference type="Proteomes" id="UP001153269">
    <property type="component" value="Unassembled WGS sequence"/>
</dbReference>
<reference evidence="2" key="1">
    <citation type="submission" date="2020-03" db="EMBL/GenBank/DDBJ databases">
        <authorList>
            <person name="Weist P."/>
        </authorList>
    </citation>
    <scope>NUCLEOTIDE SEQUENCE</scope>
</reference>
<keyword evidence="3" id="KW-1185">Reference proteome</keyword>
<feature type="compositionally biased region" description="Basic residues" evidence="1">
    <location>
        <begin position="125"/>
        <end position="142"/>
    </location>
</feature>
<evidence type="ECO:0000313" key="3">
    <source>
        <dbReference type="Proteomes" id="UP001153269"/>
    </source>
</evidence>
<protein>
    <submittedName>
        <fullName evidence="2">Uncharacterized protein</fullName>
    </submittedName>
</protein>